<protein>
    <submittedName>
        <fullName evidence="10">Glutamine dumper 3</fullName>
    </submittedName>
</protein>
<dbReference type="GO" id="GO:0016020">
    <property type="term" value="C:membrane"/>
    <property type="evidence" value="ECO:0007669"/>
    <property type="project" value="UniProtKB-SubCell"/>
</dbReference>
<keyword evidence="6 9" id="KW-1133">Transmembrane helix</keyword>
<reference evidence="10" key="1">
    <citation type="submission" date="2022-05" db="EMBL/GenBank/DDBJ databases">
        <title>The Musa troglodytarum L. genome provides insights into the mechanism of non-climacteric behaviour and enrichment of carotenoids.</title>
        <authorList>
            <person name="Wang J."/>
        </authorList>
    </citation>
    <scope>NUCLEOTIDE SEQUENCE</scope>
    <source>
        <tissue evidence="10">Leaf</tissue>
    </source>
</reference>
<feature type="region of interest" description="Disordered" evidence="8">
    <location>
        <begin position="103"/>
        <end position="151"/>
    </location>
</feature>
<dbReference type="PANTHER" id="PTHR33228:SF82">
    <property type="entry name" value="OS06G0654400 PROTEIN"/>
    <property type="match status" value="1"/>
</dbReference>
<evidence type="ECO:0000256" key="4">
    <source>
        <dbReference type="ARBA" id="ARBA00022692"/>
    </source>
</evidence>
<evidence type="ECO:0000256" key="5">
    <source>
        <dbReference type="ARBA" id="ARBA00022970"/>
    </source>
</evidence>
<evidence type="ECO:0000256" key="6">
    <source>
        <dbReference type="ARBA" id="ARBA00022989"/>
    </source>
</evidence>
<keyword evidence="4 9" id="KW-0812">Transmembrane</keyword>
<dbReference type="OrthoDB" id="1930784at2759"/>
<keyword evidence="5" id="KW-0029">Amino-acid transport</keyword>
<evidence type="ECO:0000313" key="11">
    <source>
        <dbReference type="Proteomes" id="UP001055439"/>
    </source>
</evidence>
<evidence type="ECO:0000256" key="3">
    <source>
        <dbReference type="ARBA" id="ARBA00022448"/>
    </source>
</evidence>
<accession>A0A9E7GCS3</accession>
<keyword evidence="7 9" id="KW-0472">Membrane</keyword>
<keyword evidence="3" id="KW-0813">Transport</keyword>
<dbReference type="AlphaFoldDB" id="A0A9E7GCS3"/>
<dbReference type="InterPro" id="IPR040359">
    <property type="entry name" value="GDU"/>
</dbReference>
<dbReference type="GO" id="GO:0006865">
    <property type="term" value="P:amino acid transport"/>
    <property type="evidence" value="ECO:0007669"/>
    <property type="project" value="UniProtKB-KW"/>
</dbReference>
<dbReference type="PANTHER" id="PTHR33228">
    <property type="entry name" value="PROTEIN GLUTAMINE DUMPER 4-RELATED"/>
    <property type="match status" value="1"/>
</dbReference>
<organism evidence="10 11">
    <name type="scientific">Musa troglodytarum</name>
    <name type="common">fe'i banana</name>
    <dbReference type="NCBI Taxonomy" id="320322"/>
    <lineage>
        <taxon>Eukaryota</taxon>
        <taxon>Viridiplantae</taxon>
        <taxon>Streptophyta</taxon>
        <taxon>Embryophyta</taxon>
        <taxon>Tracheophyta</taxon>
        <taxon>Spermatophyta</taxon>
        <taxon>Magnoliopsida</taxon>
        <taxon>Liliopsida</taxon>
        <taxon>Zingiberales</taxon>
        <taxon>Musaceae</taxon>
        <taxon>Musa</taxon>
    </lineage>
</organism>
<feature type="transmembrane region" description="Helical" evidence="9">
    <location>
        <begin position="31"/>
        <end position="57"/>
    </location>
</feature>
<evidence type="ECO:0000313" key="10">
    <source>
        <dbReference type="EMBL" id="URE10768.1"/>
    </source>
</evidence>
<dbReference type="EMBL" id="CP097508">
    <property type="protein sequence ID" value="URE10768.1"/>
    <property type="molecule type" value="Genomic_DNA"/>
</dbReference>
<evidence type="ECO:0000256" key="7">
    <source>
        <dbReference type="ARBA" id="ARBA00023136"/>
    </source>
</evidence>
<comment type="similarity">
    <text evidence="2">Belongs to the GLUTAMINE DUMPER 1 (TC 9.B.60) family.</text>
</comment>
<proteinExistence type="inferred from homology"/>
<evidence type="ECO:0000256" key="8">
    <source>
        <dbReference type="SAM" id="MobiDB-lite"/>
    </source>
</evidence>
<sequence length="151" mass="15388">MRAGSGFNAAAVAVPAAVTGGGRSGSDAVPLLYLFGGLAAMLGLVGFALSLLACAYWKLSGHFERGGAERGAKLEPATATPATFYKQEVVVVMAGDEKPTYLATPIPSGASSFGGRSSKNEDGDDEIGKEEIVGDCQGGGNTTRHHQNLDV</sequence>
<name>A0A9E7GCS3_9LILI</name>
<dbReference type="Proteomes" id="UP001055439">
    <property type="component" value="Chromosome 6"/>
</dbReference>
<evidence type="ECO:0000256" key="9">
    <source>
        <dbReference type="SAM" id="Phobius"/>
    </source>
</evidence>
<comment type="subcellular location">
    <subcellularLocation>
        <location evidence="1">Membrane</location>
        <topology evidence="1">Single-pass membrane protein</topology>
    </subcellularLocation>
</comment>
<gene>
    <name evidence="10" type="ORF">MUK42_21924</name>
</gene>
<evidence type="ECO:0000256" key="1">
    <source>
        <dbReference type="ARBA" id="ARBA00004167"/>
    </source>
</evidence>
<dbReference type="GO" id="GO:0080143">
    <property type="term" value="P:regulation of amino acid export"/>
    <property type="evidence" value="ECO:0007669"/>
    <property type="project" value="InterPro"/>
</dbReference>
<keyword evidence="11" id="KW-1185">Reference proteome</keyword>
<evidence type="ECO:0000256" key="2">
    <source>
        <dbReference type="ARBA" id="ARBA00009977"/>
    </source>
</evidence>